<sequence>MKYLLFLIPVLVLVDLYLWTRITAMLTASSDTSVALGVMLICVTLAAHYFLFKLVKSKLR</sequence>
<reference evidence="3" key="1">
    <citation type="submission" date="2021-03" db="EMBL/GenBank/DDBJ databases">
        <title>Assistant Professor.</title>
        <authorList>
            <person name="Huq M.A."/>
        </authorList>
    </citation>
    <scope>NUCLEOTIDE SEQUENCE [LARGE SCALE GENOMIC DNA]</scope>
    <source>
        <strain evidence="3">MAH-28</strain>
    </source>
</reference>
<keyword evidence="3" id="KW-1185">Reference proteome</keyword>
<dbReference type="EMBL" id="JAGHKP010000003">
    <property type="protein sequence ID" value="MBO9153777.1"/>
    <property type="molecule type" value="Genomic_DNA"/>
</dbReference>
<evidence type="ECO:0000313" key="3">
    <source>
        <dbReference type="Proteomes" id="UP000679126"/>
    </source>
</evidence>
<comment type="caution">
    <text evidence="2">The sequence shown here is derived from an EMBL/GenBank/DDBJ whole genome shotgun (WGS) entry which is preliminary data.</text>
</comment>
<gene>
    <name evidence="2" type="ORF">J7I43_16235</name>
</gene>
<dbReference type="RefSeq" id="WP_209146900.1">
    <property type="nucleotide sequence ID" value="NZ_JAGHKP010000003.1"/>
</dbReference>
<feature type="transmembrane region" description="Helical" evidence="1">
    <location>
        <begin position="34"/>
        <end position="52"/>
    </location>
</feature>
<proteinExistence type="predicted"/>
<protein>
    <submittedName>
        <fullName evidence="2">Uncharacterized protein</fullName>
    </submittedName>
</protein>
<organism evidence="2 3">
    <name type="scientific">Chitinophaga chungangae</name>
    <dbReference type="NCBI Taxonomy" id="2821488"/>
    <lineage>
        <taxon>Bacteria</taxon>
        <taxon>Pseudomonadati</taxon>
        <taxon>Bacteroidota</taxon>
        <taxon>Chitinophagia</taxon>
        <taxon>Chitinophagales</taxon>
        <taxon>Chitinophagaceae</taxon>
        <taxon>Chitinophaga</taxon>
    </lineage>
</organism>
<keyword evidence="1" id="KW-1133">Transmembrane helix</keyword>
<dbReference type="Proteomes" id="UP000679126">
    <property type="component" value="Unassembled WGS sequence"/>
</dbReference>
<keyword evidence="1" id="KW-0472">Membrane</keyword>
<evidence type="ECO:0000313" key="2">
    <source>
        <dbReference type="EMBL" id="MBO9153777.1"/>
    </source>
</evidence>
<evidence type="ECO:0000256" key="1">
    <source>
        <dbReference type="SAM" id="Phobius"/>
    </source>
</evidence>
<name>A0ABS3YGG2_9BACT</name>
<keyword evidence="1" id="KW-0812">Transmembrane</keyword>
<accession>A0ABS3YGG2</accession>